<keyword evidence="6" id="KW-1185">Reference proteome</keyword>
<protein>
    <submittedName>
        <fullName evidence="5">DUF4440 domain-containing protein</fullName>
    </submittedName>
</protein>
<dbReference type="Pfam" id="PF14534">
    <property type="entry name" value="DUF4440"/>
    <property type="match status" value="1"/>
</dbReference>
<evidence type="ECO:0000256" key="2">
    <source>
        <dbReference type="SAM" id="MobiDB-lite"/>
    </source>
</evidence>
<dbReference type="AlphaFoldDB" id="A0A1C7DRH0"/>
<feature type="compositionally biased region" description="Basic and acidic residues" evidence="2">
    <location>
        <begin position="45"/>
        <end position="57"/>
    </location>
</feature>
<reference evidence="6" key="2">
    <citation type="submission" date="2016-10" db="EMBL/GenBank/DDBJ databases">
        <authorList>
            <person name="See-Too W.S."/>
        </authorList>
    </citation>
    <scope>NUCLEOTIDE SEQUENCE [LARGE SCALE GENOMIC DNA]</scope>
    <source>
        <strain evidence="6">DSM 24743</strain>
    </source>
</reference>
<sequence>MKKMIIAASLILTLAACSSSEEPSINENTVEDGNATSENNAVNHGIEEKEETKEKTEDVGFTVDDQGTIIAADVPEEPASQLLAAYKEYIEAFNSEDIDRYMNTIAQDPEGFDREEDKAALVQAFEAYDSVYETSDETIVKYEENRAEVFASLNVKMKAANSNDAVEQTARQVVIFKKENDEWKVSGVHLVGNQ</sequence>
<feature type="region of interest" description="Disordered" evidence="2">
    <location>
        <begin position="21"/>
        <end position="57"/>
    </location>
</feature>
<keyword evidence="1 3" id="KW-0732">Signal</keyword>
<feature type="signal peptide" evidence="3">
    <location>
        <begin position="1"/>
        <end position="20"/>
    </location>
</feature>
<dbReference type="Pfam" id="PF08139">
    <property type="entry name" value="LPAM_1"/>
    <property type="match status" value="1"/>
</dbReference>
<reference evidence="6" key="1">
    <citation type="submission" date="2016-07" db="EMBL/GenBank/DDBJ databases">
        <authorList>
            <person name="See-Too W.S."/>
        </authorList>
    </citation>
    <scope>NUCLEOTIDE SEQUENCE [LARGE SCALE GENOMIC DNA]</scope>
    <source>
        <strain evidence="6">DSM 24743</strain>
    </source>
</reference>
<dbReference type="SUPFAM" id="SSF54427">
    <property type="entry name" value="NTF2-like"/>
    <property type="match status" value="1"/>
</dbReference>
<evidence type="ECO:0000256" key="1">
    <source>
        <dbReference type="ARBA" id="ARBA00022729"/>
    </source>
</evidence>
<feature type="domain" description="DUF4440" evidence="4">
    <location>
        <begin position="82"/>
        <end position="185"/>
    </location>
</feature>
<dbReference type="Proteomes" id="UP000092687">
    <property type="component" value="Chromosome"/>
</dbReference>
<dbReference type="PROSITE" id="PS51257">
    <property type="entry name" value="PROKAR_LIPOPROTEIN"/>
    <property type="match status" value="1"/>
</dbReference>
<dbReference type="OrthoDB" id="2839093at2"/>
<dbReference type="Gene3D" id="3.10.450.50">
    <property type="match status" value="1"/>
</dbReference>
<evidence type="ECO:0000259" key="4">
    <source>
        <dbReference type="Pfam" id="PF14534"/>
    </source>
</evidence>
<evidence type="ECO:0000256" key="3">
    <source>
        <dbReference type="SAM" id="SignalP"/>
    </source>
</evidence>
<name>A0A1C7DRH0_9BACL</name>
<proteinExistence type="predicted"/>
<dbReference type="EMBL" id="CP016537">
    <property type="protein sequence ID" value="ANU13793.1"/>
    <property type="molecule type" value="Genomic_DNA"/>
</dbReference>
<dbReference type="KEGG" id="phc:BBI08_07990"/>
<dbReference type="InterPro" id="IPR032710">
    <property type="entry name" value="NTF2-like_dom_sf"/>
</dbReference>
<evidence type="ECO:0000313" key="5">
    <source>
        <dbReference type="EMBL" id="ANU13793.1"/>
    </source>
</evidence>
<accession>A0A1C7DRH0</accession>
<feature type="chain" id="PRO_5008884851" evidence="3">
    <location>
        <begin position="21"/>
        <end position="194"/>
    </location>
</feature>
<dbReference type="InterPro" id="IPR012640">
    <property type="entry name" value="Membr_lipoprot_lipid_attach_CS"/>
</dbReference>
<dbReference type="InterPro" id="IPR027843">
    <property type="entry name" value="DUF4440"/>
</dbReference>
<organism evidence="5 6">
    <name type="scientific">Planococcus halocryophilus</name>
    <dbReference type="NCBI Taxonomy" id="1215089"/>
    <lineage>
        <taxon>Bacteria</taxon>
        <taxon>Bacillati</taxon>
        <taxon>Bacillota</taxon>
        <taxon>Bacilli</taxon>
        <taxon>Bacillales</taxon>
        <taxon>Caryophanaceae</taxon>
        <taxon>Planococcus</taxon>
    </lineage>
</organism>
<gene>
    <name evidence="5" type="ORF">BBI08_07990</name>
</gene>
<evidence type="ECO:0000313" key="6">
    <source>
        <dbReference type="Proteomes" id="UP000092687"/>
    </source>
</evidence>
<dbReference type="STRING" id="1215089.BBI08_07990"/>